<gene>
    <name evidence="2" type="ORF">MAR_035131</name>
</gene>
<name>A0ABY7EJ84_MYAAR</name>
<protein>
    <submittedName>
        <fullName evidence="2">Uncharacterized protein</fullName>
    </submittedName>
</protein>
<accession>A0ABY7EJ84</accession>
<feature type="region of interest" description="Disordered" evidence="1">
    <location>
        <begin position="155"/>
        <end position="244"/>
    </location>
</feature>
<feature type="compositionally biased region" description="Basic and acidic residues" evidence="1">
    <location>
        <begin position="171"/>
        <end position="182"/>
    </location>
</feature>
<dbReference type="EMBL" id="CP111018">
    <property type="protein sequence ID" value="WAR10055.1"/>
    <property type="molecule type" value="Genomic_DNA"/>
</dbReference>
<feature type="compositionally biased region" description="Polar residues" evidence="1">
    <location>
        <begin position="203"/>
        <end position="217"/>
    </location>
</feature>
<reference evidence="2" key="1">
    <citation type="submission" date="2022-11" db="EMBL/GenBank/DDBJ databases">
        <title>Centuries of genome instability and evolution in soft-shell clam transmissible cancer (bioRxiv).</title>
        <authorList>
            <person name="Hart S.F.M."/>
            <person name="Yonemitsu M.A."/>
            <person name="Giersch R.M."/>
            <person name="Beal B.F."/>
            <person name="Arriagada G."/>
            <person name="Davis B.W."/>
            <person name="Ostrander E.A."/>
            <person name="Goff S.P."/>
            <person name="Metzger M.J."/>
        </authorList>
    </citation>
    <scope>NUCLEOTIDE SEQUENCE</scope>
    <source>
        <strain evidence="2">MELC-2E11</strain>
        <tissue evidence="2">Siphon/mantle</tissue>
    </source>
</reference>
<feature type="non-terminal residue" evidence="2">
    <location>
        <position position="1"/>
    </location>
</feature>
<evidence type="ECO:0000313" key="3">
    <source>
        <dbReference type="Proteomes" id="UP001164746"/>
    </source>
</evidence>
<evidence type="ECO:0000313" key="2">
    <source>
        <dbReference type="EMBL" id="WAR10055.1"/>
    </source>
</evidence>
<keyword evidence="3" id="KW-1185">Reference proteome</keyword>
<dbReference type="Proteomes" id="UP001164746">
    <property type="component" value="Chromosome 7"/>
</dbReference>
<sequence length="244" mass="27701">MKKHGIGKGCRAVVVAMITLEKHGDVKLRHRMSKLNSVMYTPKLHWQGIDIKQQVPEFLPMNLWPGTFTLCIDGNILTEKVFSSEEWLNLESGLEKHLQKIPVEKPKSGGTSACRLTSVEEVSEKIKANIHDRLGDNDWDQSSLDAGYVSHKQSYTHDVPFNSPMRRRLSHPRESDSEEARQNRKKSKKSETRTRTRSHSSSDNTAPGRQRSLSNEENLLIEKKPAKESAPPYAGLNYLESDKV</sequence>
<proteinExistence type="predicted"/>
<organism evidence="2 3">
    <name type="scientific">Mya arenaria</name>
    <name type="common">Soft-shell clam</name>
    <dbReference type="NCBI Taxonomy" id="6604"/>
    <lineage>
        <taxon>Eukaryota</taxon>
        <taxon>Metazoa</taxon>
        <taxon>Spiralia</taxon>
        <taxon>Lophotrochozoa</taxon>
        <taxon>Mollusca</taxon>
        <taxon>Bivalvia</taxon>
        <taxon>Autobranchia</taxon>
        <taxon>Heteroconchia</taxon>
        <taxon>Euheterodonta</taxon>
        <taxon>Imparidentia</taxon>
        <taxon>Neoheterodontei</taxon>
        <taxon>Myida</taxon>
        <taxon>Myoidea</taxon>
        <taxon>Myidae</taxon>
        <taxon>Mya</taxon>
    </lineage>
</organism>
<evidence type="ECO:0000256" key="1">
    <source>
        <dbReference type="SAM" id="MobiDB-lite"/>
    </source>
</evidence>